<sequence length="214" mass="24752">MPKQGHFAKSSRIKQLNNFKVKKHGEVRTIDRDQLTDFLVVRYALTLKKRLDPRHRETIQRMLIEICEQLPVAGGNLQQIIPPLLTRLNARVPWQFYSQVLANWDALQHFLQKELPAVPLRQQLRITATISQLALAELVIQLLAKKAVAITLINQPQIGQQQKSQMLSMMVASIFPHQVIDWEKVRALLQPFPFEIDQSLDEGTQQWLKNLSLQ</sequence>
<proteinExistence type="predicted"/>
<reference evidence="1 2" key="1">
    <citation type="submission" date="2018-07" db="EMBL/GenBank/DDBJ databases">
        <title>Phylogenomic Insights into understanding Host Adaptation of Lactobacillus reuteri by a novel species, Lactobacillus spp. M31.</title>
        <authorList>
            <person name="Sharma S."/>
            <person name="Patil P."/>
            <person name="Korpole S."/>
            <person name="Patil P.B."/>
        </authorList>
    </citation>
    <scope>NUCLEOTIDE SEQUENCE [LARGE SCALE GENOMIC DNA]</scope>
    <source>
        <strain evidence="1 2">M31</strain>
    </source>
</reference>
<dbReference type="EMBL" id="QORN01000018">
    <property type="protein sequence ID" value="MBD5806500.1"/>
    <property type="molecule type" value="Genomic_DNA"/>
</dbReference>
<dbReference type="Proteomes" id="UP000704341">
    <property type="component" value="Unassembled WGS sequence"/>
</dbReference>
<dbReference type="RefSeq" id="WP_191667969.1">
    <property type="nucleotide sequence ID" value="NZ_QORN01000018.1"/>
</dbReference>
<evidence type="ECO:0000313" key="2">
    <source>
        <dbReference type="Proteomes" id="UP000704341"/>
    </source>
</evidence>
<accession>A0ABR8P6Y0</accession>
<comment type="caution">
    <text evidence="1">The sequence shown here is derived from an EMBL/GenBank/DDBJ whole genome shotgun (WGS) entry which is preliminary data.</text>
</comment>
<organism evidence="1 2">
    <name type="scientific">Limosilactobacillus walteri</name>
    <dbReference type="NCBI Taxonomy" id="2268022"/>
    <lineage>
        <taxon>Bacteria</taxon>
        <taxon>Bacillati</taxon>
        <taxon>Bacillota</taxon>
        <taxon>Bacilli</taxon>
        <taxon>Lactobacillales</taxon>
        <taxon>Lactobacillaceae</taxon>
        <taxon>Limosilactobacillus</taxon>
    </lineage>
</organism>
<evidence type="ECO:0000313" key="1">
    <source>
        <dbReference type="EMBL" id="MBD5806500.1"/>
    </source>
</evidence>
<protein>
    <submittedName>
        <fullName evidence="1">Uncharacterized protein</fullName>
    </submittedName>
</protein>
<keyword evidence="2" id="KW-1185">Reference proteome</keyword>
<gene>
    <name evidence="1" type="ORF">DTK66_05125</name>
</gene>
<name>A0ABR8P6Y0_9LACO</name>